<feature type="active site" description="Charge relay system" evidence="5">
    <location>
        <position position="443"/>
    </location>
</feature>
<evidence type="ECO:0000256" key="4">
    <source>
        <dbReference type="ARBA" id="ARBA00022825"/>
    </source>
</evidence>
<feature type="domain" description="Peptidase S8/S53" evidence="6">
    <location>
        <begin position="212"/>
        <end position="489"/>
    </location>
</feature>
<dbReference type="PROSITE" id="PS00136">
    <property type="entry name" value="SUBTILASE_ASP"/>
    <property type="match status" value="1"/>
</dbReference>
<comment type="similarity">
    <text evidence="1 5">Belongs to the peptidase S8 family.</text>
</comment>
<feature type="active site" description="Charge relay system" evidence="5">
    <location>
        <position position="221"/>
    </location>
</feature>
<sequence>MKKLNFLLLLGFVIFICSCSKEEINDVKTDQQKETPLSKSEIDNEISRILKEKGSFNWSEVSDRMLWSAVLNSDSLISIGYGHKAFNINAENKPHLSKADLLTEISNSAEYTRRLKKGQRTLIHDDETLNVIDVKISSLEMITSLRNKPDVRYIEPAGYRYFPGNKVKSSSGCGQTGETINPEDYQHIAPNCYVSWAYNINNIPAAWETSTGKGVTVAVIDTGVSENQPLLGSSFNNGYSSGRTIEKFGTYIDSWNIWSDNYDGVNDKCSHGTSMSANIASPRNDQGMPVGVAYNCNLIVYRATSDVFLDDYHEQAGVAEALIALANRPDVKIISMSIGHYFTIGKIEDAIKYAYSKDKLIFAAAGTSLEFTTWAGVIFPANMSETVAITGVTDASNYQHGAFNHYGTEVDFTVIMERYDDKTRTSPTTGFNEGEIQYIGGSSIATSMTAGIAALVWEKYPNYTRAQILQKLKHAAELYPNRDANYGYGNIDAYKAVN</sequence>
<dbReference type="Pfam" id="PF00082">
    <property type="entry name" value="Peptidase_S8"/>
    <property type="match status" value="1"/>
</dbReference>
<evidence type="ECO:0000256" key="1">
    <source>
        <dbReference type="ARBA" id="ARBA00011073"/>
    </source>
</evidence>
<dbReference type="GO" id="GO:0004252">
    <property type="term" value="F:serine-type endopeptidase activity"/>
    <property type="evidence" value="ECO:0007669"/>
    <property type="project" value="UniProtKB-UniRule"/>
</dbReference>
<dbReference type="EMBL" id="SAXA01000002">
    <property type="protein sequence ID" value="RXQ96643.1"/>
    <property type="molecule type" value="Genomic_DNA"/>
</dbReference>
<dbReference type="InterPro" id="IPR000209">
    <property type="entry name" value="Peptidase_S8/S53_dom"/>
</dbReference>
<reference evidence="7 8" key="1">
    <citation type="submission" date="2019-01" db="EMBL/GenBank/DDBJ databases">
        <title>Ancylomarina salipaludis sp. nov., isolated from a salt marsh.</title>
        <authorList>
            <person name="Yoon J.-H."/>
        </authorList>
    </citation>
    <scope>NUCLEOTIDE SEQUENCE [LARGE SCALE GENOMIC DNA]</scope>
    <source>
        <strain evidence="7 8">SHSM-M15</strain>
    </source>
</reference>
<protein>
    <submittedName>
        <fullName evidence="7">Serine protease</fullName>
    </submittedName>
</protein>
<dbReference type="CDD" id="cd00306">
    <property type="entry name" value="Peptidases_S8_S53"/>
    <property type="match status" value="1"/>
</dbReference>
<dbReference type="PRINTS" id="PR00723">
    <property type="entry name" value="SUBTILISIN"/>
</dbReference>
<dbReference type="Gene3D" id="3.40.50.200">
    <property type="entry name" value="Peptidase S8/S53 domain"/>
    <property type="match status" value="1"/>
</dbReference>
<dbReference type="Proteomes" id="UP000289703">
    <property type="component" value="Unassembled WGS sequence"/>
</dbReference>
<keyword evidence="2 5" id="KW-0645">Protease</keyword>
<keyword evidence="4 5" id="KW-0720">Serine protease</keyword>
<dbReference type="RefSeq" id="WP_129252857.1">
    <property type="nucleotide sequence ID" value="NZ_SAXA01000002.1"/>
</dbReference>
<dbReference type="PROSITE" id="PS51892">
    <property type="entry name" value="SUBTILASE"/>
    <property type="match status" value="1"/>
</dbReference>
<dbReference type="InterPro" id="IPR050131">
    <property type="entry name" value="Peptidase_S8_subtilisin-like"/>
</dbReference>
<feature type="active site" description="Charge relay system" evidence="5">
    <location>
        <position position="271"/>
    </location>
</feature>
<name>A0A4V1N0F5_9BACT</name>
<dbReference type="SUPFAM" id="SSF52743">
    <property type="entry name" value="Subtilisin-like"/>
    <property type="match status" value="1"/>
</dbReference>
<evidence type="ECO:0000256" key="5">
    <source>
        <dbReference type="PROSITE-ProRule" id="PRU01240"/>
    </source>
</evidence>
<dbReference type="OrthoDB" id="1489355at2"/>
<keyword evidence="8" id="KW-1185">Reference proteome</keyword>
<dbReference type="InterPro" id="IPR036852">
    <property type="entry name" value="Peptidase_S8/S53_dom_sf"/>
</dbReference>
<gene>
    <name evidence="7" type="ORF">EO244_03180</name>
</gene>
<dbReference type="PROSITE" id="PS51257">
    <property type="entry name" value="PROKAR_LIPOPROTEIN"/>
    <property type="match status" value="1"/>
</dbReference>
<evidence type="ECO:0000259" key="6">
    <source>
        <dbReference type="Pfam" id="PF00082"/>
    </source>
</evidence>
<accession>A0A4V1N0F5</accession>
<dbReference type="AlphaFoldDB" id="A0A4V1N0F5"/>
<dbReference type="PANTHER" id="PTHR43806:SF11">
    <property type="entry name" value="CEREVISIN-RELATED"/>
    <property type="match status" value="1"/>
</dbReference>
<dbReference type="GO" id="GO:0006508">
    <property type="term" value="P:proteolysis"/>
    <property type="evidence" value="ECO:0007669"/>
    <property type="project" value="UniProtKB-KW"/>
</dbReference>
<organism evidence="7 8">
    <name type="scientific">Ancylomarina salipaludis</name>
    <dbReference type="NCBI Taxonomy" id="2501299"/>
    <lineage>
        <taxon>Bacteria</taxon>
        <taxon>Pseudomonadati</taxon>
        <taxon>Bacteroidota</taxon>
        <taxon>Bacteroidia</taxon>
        <taxon>Marinilabiliales</taxon>
        <taxon>Marinifilaceae</taxon>
        <taxon>Ancylomarina</taxon>
    </lineage>
</organism>
<dbReference type="InterPro" id="IPR015500">
    <property type="entry name" value="Peptidase_S8_subtilisin-rel"/>
</dbReference>
<proteinExistence type="inferred from homology"/>
<evidence type="ECO:0000256" key="3">
    <source>
        <dbReference type="ARBA" id="ARBA00022801"/>
    </source>
</evidence>
<comment type="caution">
    <text evidence="7">The sequence shown here is derived from an EMBL/GenBank/DDBJ whole genome shotgun (WGS) entry which is preliminary data.</text>
</comment>
<evidence type="ECO:0000313" key="7">
    <source>
        <dbReference type="EMBL" id="RXQ96643.1"/>
    </source>
</evidence>
<dbReference type="PANTHER" id="PTHR43806">
    <property type="entry name" value="PEPTIDASE S8"/>
    <property type="match status" value="1"/>
</dbReference>
<evidence type="ECO:0000256" key="2">
    <source>
        <dbReference type="ARBA" id="ARBA00022670"/>
    </source>
</evidence>
<evidence type="ECO:0000313" key="8">
    <source>
        <dbReference type="Proteomes" id="UP000289703"/>
    </source>
</evidence>
<dbReference type="InterPro" id="IPR023827">
    <property type="entry name" value="Peptidase_S8_Asp-AS"/>
</dbReference>
<keyword evidence="3 5" id="KW-0378">Hydrolase</keyword>